<dbReference type="InterPro" id="IPR027485">
    <property type="entry name" value="AMMECR1_N"/>
</dbReference>
<dbReference type="RefSeq" id="XP_001482199.2">
    <property type="nucleotide sequence ID" value="XM_001482149.1"/>
</dbReference>
<dbReference type="HOGENOM" id="CLU_052828_1_0_1"/>
<proteinExistence type="predicted"/>
<protein>
    <recommendedName>
        <fullName evidence="1">AMMECR1 domain-containing protein</fullName>
    </recommendedName>
</protein>
<dbReference type="PANTHER" id="PTHR13016:SF0">
    <property type="entry name" value="AMME SYNDROME CANDIDATE GENE 1 PROTEIN"/>
    <property type="match status" value="1"/>
</dbReference>
<dbReference type="EMBL" id="CH408161">
    <property type="protein sequence ID" value="EDK41121.2"/>
    <property type="molecule type" value="Genomic_DNA"/>
</dbReference>
<dbReference type="KEGG" id="pgu:PGUG_05219"/>
<dbReference type="Pfam" id="PF01871">
    <property type="entry name" value="AMMECR1"/>
    <property type="match status" value="1"/>
</dbReference>
<keyword evidence="3" id="KW-1185">Reference proteome</keyword>
<dbReference type="GeneID" id="5124280"/>
<dbReference type="InParanoid" id="A5DPL8"/>
<dbReference type="InterPro" id="IPR036071">
    <property type="entry name" value="AMMECR1_dom_sf"/>
</dbReference>
<dbReference type="SUPFAM" id="SSF143447">
    <property type="entry name" value="AMMECR1-like"/>
    <property type="match status" value="1"/>
</dbReference>
<dbReference type="Proteomes" id="UP000001997">
    <property type="component" value="Unassembled WGS sequence"/>
</dbReference>
<sequence>MKSLCCVAFDTLSRKLKPDFSPVSLSQFAKELNEDLKSIPNSAPLFVTWDKNGNLRGCIGTFQPQETEKGIQKFALTAALRDTRFPPIKSSELASLEVSVTLLANFTPITKWDNWDIGAHGLKLSFTLDGGYYSGTFLPSVASEQGWDKLTTVWYLLRKADYGNISKSKTPQFYQKGLEEGWLQLERYDGLKYDMTYEEYENVRQGIKL</sequence>
<dbReference type="InterPro" id="IPR023473">
    <property type="entry name" value="AMMECR1"/>
</dbReference>
<dbReference type="Gene3D" id="3.30.700.20">
    <property type="entry name" value="Hypothetical protein ph0010, domain 1"/>
    <property type="match status" value="1"/>
</dbReference>
<dbReference type="VEuPathDB" id="FungiDB:PGUG_05219"/>
<dbReference type="OrthoDB" id="24630at2759"/>
<dbReference type="STRING" id="294746.A5DPL8"/>
<evidence type="ECO:0000313" key="3">
    <source>
        <dbReference type="Proteomes" id="UP000001997"/>
    </source>
</evidence>
<dbReference type="PANTHER" id="PTHR13016">
    <property type="entry name" value="AMMECR1 HOMOLOG"/>
    <property type="match status" value="1"/>
</dbReference>
<dbReference type="NCBIfam" id="TIGR00296">
    <property type="entry name" value="TIGR00296 family protein"/>
    <property type="match status" value="1"/>
</dbReference>
<dbReference type="OMA" id="LFITWNK"/>
<organism evidence="2 3">
    <name type="scientific">Meyerozyma guilliermondii (strain ATCC 6260 / CBS 566 / DSM 6381 / JCM 1539 / NBRC 10279 / NRRL Y-324)</name>
    <name type="common">Yeast</name>
    <name type="synonym">Candida guilliermondii</name>
    <dbReference type="NCBI Taxonomy" id="294746"/>
    <lineage>
        <taxon>Eukaryota</taxon>
        <taxon>Fungi</taxon>
        <taxon>Dikarya</taxon>
        <taxon>Ascomycota</taxon>
        <taxon>Saccharomycotina</taxon>
        <taxon>Pichiomycetes</taxon>
        <taxon>Debaryomycetaceae</taxon>
        <taxon>Meyerozyma</taxon>
    </lineage>
</organism>
<dbReference type="FunCoup" id="A5DPL8">
    <property type="interactions" value="1075"/>
</dbReference>
<dbReference type="AlphaFoldDB" id="A5DPL8"/>
<name>A5DPL8_PICGU</name>
<gene>
    <name evidence="2" type="ORF">PGUG_05219</name>
</gene>
<dbReference type="InterPro" id="IPR002733">
    <property type="entry name" value="AMMECR1_domain"/>
</dbReference>
<dbReference type="eggNOG" id="KOG3274">
    <property type="taxonomic scope" value="Eukaryota"/>
</dbReference>
<reference evidence="2 3" key="1">
    <citation type="journal article" date="2009" name="Nature">
        <title>Evolution of pathogenicity and sexual reproduction in eight Candida genomes.</title>
        <authorList>
            <person name="Butler G."/>
            <person name="Rasmussen M.D."/>
            <person name="Lin M.F."/>
            <person name="Santos M.A."/>
            <person name="Sakthikumar S."/>
            <person name="Munro C.A."/>
            <person name="Rheinbay E."/>
            <person name="Grabherr M."/>
            <person name="Forche A."/>
            <person name="Reedy J.L."/>
            <person name="Agrafioti I."/>
            <person name="Arnaud M.B."/>
            <person name="Bates S."/>
            <person name="Brown A.J."/>
            <person name="Brunke S."/>
            <person name="Costanzo M.C."/>
            <person name="Fitzpatrick D.A."/>
            <person name="de Groot P.W."/>
            <person name="Harris D."/>
            <person name="Hoyer L.L."/>
            <person name="Hube B."/>
            <person name="Klis F.M."/>
            <person name="Kodira C."/>
            <person name="Lennard N."/>
            <person name="Logue M.E."/>
            <person name="Martin R."/>
            <person name="Neiman A.M."/>
            <person name="Nikolaou E."/>
            <person name="Quail M.A."/>
            <person name="Quinn J."/>
            <person name="Santos M.C."/>
            <person name="Schmitzberger F.F."/>
            <person name="Sherlock G."/>
            <person name="Shah P."/>
            <person name="Silverstein K.A."/>
            <person name="Skrzypek M.S."/>
            <person name="Soll D."/>
            <person name="Staggs R."/>
            <person name="Stansfield I."/>
            <person name="Stumpf M.P."/>
            <person name="Sudbery P.E."/>
            <person name="Srikantha T."/>
            <person name="Zeng Q."/>
            <person name="Berman J."/>
            <person name="Berriman M."/>
            <person name="Heitman J."/>
            <person name="Gow N.A."/>
            <person name="Lorenz M.C."/>
            <person name="Birren B.W."/>
            <person name="Kellis M."/>
            <person name="Cuomo C.A."/>
        </authorList>
    </citation>
    <scope>NUCLEOTIDE SEQUENCE [LARGE SCALE GENOMIC DNA]</scope>
    <source>
        <strain evidence="3">ATCC 6260 / CBS 566 / DSM 6381 / JCM 1539 / NBRC 10279 / NRRL Y-324</strain>
    </source>
</reference>
<evidence type="ECO:0000259" key="1">
    <source>
        <dbReference type="PROSITE" id="PS51112"/>
    </source>
</evidence>
<feature type="domain" description="AMMECR1" evidence="1">
    <location>
        <begin position="1"/>
        <end position="204"/>
    </location>
</feature>
<dbReference type="PROSITE" id="PS51112">
    <property type="entry name" value="AMMECR1"/>
    <property type="match status" value="1"/>
</dbReference>
<accession>A5DPL8</accession>
<evidence type="ECO:0000313" key="2">
    <source>
        <dbReference type="EMBL" id="EDK41121.2"/>
    </source>
</evidence>